<accession>A0AAN9J7W3</accession>
<proteinExistence type="predicted"/>
<evidence type="ECO:0000313" key="2">
    <source>
        <dbReference type="EMBL" id="KAK7293798.1"/>
    </source>
</evidence>
<evidence type="ECO:0000313" key="3">
    <source>
        <dbReference type="Proteomes" id="UP001359559"/>
    </source>
</evidence>
<organism evidence="2 3">
    <name type="scientific">Clitoria ternatea</name>
    <name type="common">Butterfly pea</name>
    <dbReference type="NCBI Taxonomy" id="43366"/>
    <lineage>
        <taxon>Eukaryota</taxon>
        <taxon>Viridiplantae</taxon>
        <taxon>Streptophyta</taxon>
        <taxon>Embryophyta</taxon>
        <taxon>Tracheophyta</taxon>
        <taxon>Spermatophyta</taxon>
        <taxon>Magnoliopsida</taxon>
        <taxon>eudicotyledons</taxon>
        <taxon>Gunneridae</taxon>
        <taxon>Pentapetalae</taxon>
        <taxon>rosids</taxon>
        <taxon>fabids</taxon>
        <taxon>Fabales</taxon>
        <taxon>Fabaceae</taxon>
        <taxon>Papilionoideae</taxon>
        <taxon>50 kb inversion clade</taxon>
        <taxon>NPAAA clade</taxon>
        <taxon>indigoferoid/millettioid clade</taxon>
        <taxon>Phaseoleae</taxon>
        <taxon>Clitoria</taxon>
    </lineage>
</organism>
<name>A0AAN9J7W3_CLITE</name>
<protein>
    <submittedName>
        <fullName evidence="2">Uncharacterized protein</fullName>
    </submittedName>
</protein>
<comment type="caution">
    <text evidence="2">The sequence shown here is derived from an EMBL/GenBank/DDBJ whole genome shotgun (WGS) entry which is preliminary data.</text>
</comment>
<feature type="region of interest" description="Disordered" evidence="1">
    <location>
        <begin position="47"/>
        <end position="73"/>
    </location>
</feature>
<reference evidence="2 3" key="1">
    <citation type="submission" date="2024-01" db="EMBL/GenBank/DDBJ databases">
        <title>The genomes of 5 underutilized Papilionoideae crops provide insights into root nodulation and disease resistance.</title>
        <authorList>
            <person name="Yuan L."/>
        </authorList>
    </citation>
    <scope>NUCLEOTIDE SEQUENCE [LARGE SCALE GENOMIC DNA]</scope>
    <source>
        <strain evidence="2">LY-2023</strain>
        <tissue evidence="2">Leaf</tissue>
    </source>
</reference>
<gene>
    <name evidence="2" type="ORF">RJT34_16672</name>
</gene>
<dbReference type="EMBL" id="JAYKXN010000004">
    <property type="protein sequence ID" value="KAK7293798.1"/>
    <property type="molecule type" value="Genomic_DNA"/>
</dbReference>
<dbReference type="AlphaFoldDB" id="A0AAN9J7W3"/>
<evidence type="ECO:0000256" key="1">
    <source>
        <dbReference type="SAM" id="MobiDB-lite"/>
    </source>
</evidence>
<dbReference type="Proteomes" id="UP001359559">
    <property type="component" value="Unassembled WGS sequence"/>
</dbReference>
<sequence>MIWKCLKENIHRENAYKENAHSGDHCLRRACIEEKIPLMCEIGKKEKPDAYGGEEDTDVYKGDYRKRNTRKEE</sequence>
<keyword evidence="3" id="KW-1185">Reference proteome</keyword>
<feature type="compositionally biased region" description="Basic and acidic residues" evidence="1">
    <location>
        <begin position="58"/>
        <end position="73"/>
    </location>
</feature>